<dbReference type="InterPro" id="IPR000700">
    <property type="entry name" value="PAS-assoc_C"/>
</dbReference>
<evidence type="ECO:0000259" key="17">
    <source>
        <dbReference type="PROSITE" id="PS50885"/>
    </source>
</evidence>
<keyword evidence="19" id="KW-1185">Reference proteome</keyword>
<dbReference type="InterPro" id="IPR013656">
    <property type="entry name" value="PAS_4"/>
</dbReference>
<feature type="domain" description="PAS" evidence="15">
    <location>
        <begin position="418"/>
        <end position="488"/>
    </location>
</feature>
<keyword evidence="12" id="KW-0902">Two-component regulatory system</keyword>
<feature type="transmembrane region" description="Helical" evidence="13">
    <location>
        <begin position="325"/>
        <end position="344"/>
    </location>
</feature>
<dbReference type="FunFam" id="3.30.565.10:FF:000006">
    <property type="entry name" value="Sensor histidine kinase WalK"/>
    <property type="match status" value="1"/>
</dbReference>
<keyword evidence="13" id="KW-0472">Membrane</keyword>
<keyword evidence="10" id="KW-0067">ATP-binding</keyword>
<keyword evidence="4" id="KW-1003">Cell membrane</keyword>
<dbReference type="SUPFAM" id="SSF55874">
    <property type="entry name" value="ATPase domain of HSP90 chaperone/DNA topoisomerase II/histidine kinase"/>
    <property type="match status" value="1"/>
</dbReference>
<evidence type="ECO:0000256" key="12">
    <source>
        <dbReference type="ARBA" id="ARBA00023012"/>
    </source>
</evidence>
<dbReference type="SMART" id="SM00387">
    <property type="entry name" value="HATPase_c"/>
    <property type="match status" value="1"/>
</dbReference>
<comment type="subcellular location">
    <subcellularLocation>
        <location evidence="2">Cell membrane</location>
        <topology evidence="2">Multi-pass membrane protein</topology>
    </subcellularLocation>
</comment>
<dbReference type="Gene3D" id="6.10.340.10">
    <property type="match status" value="1"/>
</dbReference>
<evidence type="ECO:0000259" key="16">
    <source>
        <dbReference type="PROSITE" id="PS50113"/>
    </source>
</evidence>
<dbReference type="InterPro" id="IPR029151">
    <property type="entry name" value="Sensor-like_sf"/>
</dbReference>
<evidence type="ECO:0000256" key="9">
    <source>
        <dbReference type="ARBA" id="ARBA00022777"/>
    </source>
</evidence>
<dbReference type="InterPro" id="IPR005467">
    <property type="entry name" value="His_kinase_dom"/>
</dbReference>
<feature type="domain" description="HAMP" evidence="17">
    <location>
        <begin position="345"/>
        <end position="396"/>
    </location>
</feature>
<dbReference type="InterPro" id="IPR003661">
    <property type="entry name" value="HisK_dim/P_dom"/>
</dbReference>
<dbReference type="Pfam" id="PF02518">
    <property type="entry name" value="HATPase_c"/>
    <property type="match status" value="1"/>
</dbReference>
<evidence type="ECO:0000313" key="19">
    <source>
        <dbReference type="Proteomes" id="UP000298179"/>
    </source>
</evidence>
<evidence type="ECO:0000256" key="3">
    <source>
        <dbReference type="ARBA" id="ARBA00012438"/>
    </source>
</evidence>
<dbReference type="Gene3D" id="3.30.565.10">
    <property type="entry name" value="Histidine kinase-like ATPase, C-terminal domain"/>
    <property type="match status" value="1"/>
</dbReference>
<dbReference type="Gene3D" id="1.10.287.130">
    <property type="match status" value="1"/>
</dbReference>
<dbReference type="CDD" id="cd00130">
    <property type="entry name" value="PAS"/>
    <property type="match status" value="1"/>
</dbReference>
<dbReference type="GO" id="GO:0000155">
    <property type="term" value="F:phosphorelay sensor kinase activity"/>
    <property type="evidence" value="ECO:0007669"/>
    <property type="project" value="InterPro"/>
</dbReference>
<dbReference type="SMART" id="SM00388">
    <property type="entry name" value="HisKA"/>
    <property type="match status" value="1"/>
</dbReference>
<evidence type="ECO:0000256" key="5">
    <source>
        <dbReference type="ARBA" id="ARBA00022553"/>
    </source>
</evidence>
<dbReference type="RefSeq" id="WP_134764101.1">
    <property type="nucleotide sequence ID" value="NZ_SOZD01000011.1"/>
</dbReference>
<dbReference type="PROSITE" id="PS50113">
    <property type="entry name" value="PAC"/>
    <property type="match status" value="1"/>
</dbReference>
<dbReference type="PANTHER" id="PTHR43304">
    <property type="entry name" value="PHYTOCHROME-LIKE PROTEIN CPH1"/>
    <property type="match status" value="1"/>
</dbReference>
<dbReference type="InterPro" id="IPR036890">
    <property type="entry name" value="HATPase_C_sf"/>
</dbReference>
<dbReference type="CDD" id="cd06225">
    <property type="entry name" value="HAMP"/>
    <property type="match status" value="1"/>
</dbReference>
<dbReference type="Pfam" id="PF00672">
    <property type="entry name" value="HAMP"/>
    <property type="match status" value="1"/>
</dbReference>
<evidence type="ECO:0000259" key="14">
    <source>
        <dbReference type="PROSITE" id="PS50109"/>
    </source>
</evidence>
<dbReference type="InterPro" id="IPR004358">
    <property type="entry name" value="Sig_transdc_His_kin-like_C"/>
</dbReference>
<dbReference type="OrthoDB" id="226486at2"/>
<proteinExistence type="predicted"/>
<dbReference type="SMART" id="SM00086">
    <property type="entry name" value="PAC"/>
    <property type="match status" value="1"/>
</dbReference>
<dbReference type="Pfam" id="PF08448">
    <property type="entry name" value="PAS_4"/>
    <property type="match status" value="1"/>
</dbReference>
<keyword evidence="8" id="KW-0547">Nucleotide-binding</keyword>
<dbReference type="SMART" id="SM00091">
    <property type="entry name" value="PAS"/>
    <property type="match status" value="1"/>
</dbReference>
<name>A0A4Y8RAI1_9HYPH</name>
<evidence type="ECO:0000256" key="10">
    <source>
        <dbReference type="ARBA" id="ARBA00022840"/>
    </source>
</evidence>
<evidence type="ECO:0000313" key="18">
    <source>
        <dbReference type="EMBL" id="TFF18040.1"/>
    </source>
</evidence>
<dbReference type="EC" id="2.7.13.3" evidence="3"/>
<evidence type="ECO:0000256" key="11">
    <source>
        <dbReference type="ARBA" id="ARBA00022989"/>
    </source>
</evidence>
<dbReference type="PRINTS" id="PR00344">
    <property type="entry name" value="BCTRLSENSOR"/>
</dbReference>
<dbReference type="InterPro" id="IPR048760">
    <property type="entry name" value="VP0354-like_sensor_dom"/>
</dbReference>
<reference evidence="18 19" key="1">
    <citation type="submission" date="2019-03" db="EMBL/GenBank/DDBJ databases">
        <title>Jiella endophytica sp. nov., a novel endophytic bacterium isolated from root of Ficus microcarpa Linn. f.</title>
        <authorList>
            <person name="Tuo L."/>
        </authorList>
    </citation>
    <scope>NUCLEOTIDE SEQUENCE [LARGE SCALE GENOMIC DNA]</scope>
    <source>
        <strain evidence="18 19">CBS5Q-3</strain>
    </source>
</reference>
<accession>A0A4Y8RAI1</accession>
<protein>
    <recommendedName>
        <fullName evidence="3">histidine kinase</fullName>
        <ecNumber evidence="3">2.7.13.3</ecNumber>
    </recommendedName>
</protein>
<comment type="catalytic activity">
    <reaction evidence="1">
        <text>ATP + protein L-histidine = ADP + protein N-phospho-L-histidine.</text>
        <dbReference type="EC" id="2.7.13.3"/>
    </reaction>
</comment>
<dbReference type="InterPro" id="IPR003594">
    <property type="entry name" value="HATPase_dom"/>
</dbReference>
<dbReference type="CDD" id="cd00082">
    <property type="entry name" value="HisKA"/>
    <property type="match status" value="1"/>
</dbReference>
<dbReference type="SUPFAM" id="SSF103190">
    <property type="entry name" value="Sensory domain-like"/>
    <property type="match status" value="1"/>
</dbReference>
<dbReference type="SUPFAM" id="SSF158472">
    <property type="entry name" value="HAMP domain-like"/>
    <property type="match status" value="1"/>
</dbReference>
<keyword evidence="9" id="KW-0418">Kinase</keyword>
<dbReference type="GO" id="GO:0005524">
    <property type="term" value="F:ATP binding"/>
    <property type="evidence" value="ECO:0007669"/>
    <property type="project" value="UniProtKB-KW"/>
</dbReference>
<evidence type="ECO:0000256" key="7">
    <source>
        <dbReference type="ARBA" id="ARBA00022692"/>
    </source>
</evidence>
<comment type="caution">
    <text evidence="18">The sequence shown here is derived from an EMBL/GenBank/DDBJ whole genome shotgun (WGS) entry which is preliminary data.</text>
</comment>
<dbReference type="NCBIfam" id="TIGR00229">
    <property type="entry name" value="sensory_box"/>
    <property type="match status" value="1"/>
</dbReference>
<dbReference type="InterPro" id="IPR052162">
    <property type="entry name" value="Sensor_kinase/Photoreceptor"/>
</dbReference>
<keyword evidence="6" id="KW-0808">Transferase</keyword>
<evidence type="ECO:0000256" key="1">
    <source>
        <dbReference type="ARBA" id="ARBA00000085"/>
    </source>
</evidence>
<dbReference type="Gene3D" id="3.30.450.20">
    <property type="entry name" value="PAS domain"/>
    <property type="match status" value="2"/>
</dbReference>
<dbReference type="Pfam" id="PF21623">
    <property type="entry name" value="HK_sensor_dom_bact"/>
    <property type="match status" value="1"/>
</dbReference>
<evidence type="ECO:0000256" key="2">
    <source>
        <dbReference type="ARBA" id="ARBA00004651"/>
    </source>
</evidence>
<dbReference type="SUPFAM" id="SSF47384">
    <property type="entry name" value="Homodimeric domain of signal transducing histidine kinase"/>
    <property type="match status" value="1"/>
</dbReference>
<evidence type="ECO:0000256" key="13">
    <source>
        <dbReference type="SAM" id="Phobius"/>
    </source>
</evidence>
<keyword evidence="11 13" id="KW-1133">Transmembrane helix</keyword>
<evidence type="ECO:0000256" key="6">
    <source>
        <dbReference type="ARBA" id="ARBA00022679"/>
    </source>
</evidence>
<gene>
    <name evidence="18" type="ORF">E3C22_22320</name>
</gene>
<organism evidence="18 19">
    <name type="scientific">Jiella endophytica</name>
    <dbReference type="NCBI Taxonomy" id="2558362"/>
    <lineage>
        <taxon>Bacteria</taxon>
        <taxon>Pseudomonadati</taxon>
        <taxon>Pseudomonadota</taxon>
        <taxon>Alphaproteobacteria</taxon>
        <taxon>Hyphomicrobiales</taxon>
        <taxon>Aurantimonadaceae</taxon>
        <taxon>Jiella</taxon>
    </lineage>
</organism>
<dbReference type="InterPro" id="IPR000014">
    <property type="entry name" value="PAS"/>
</dbReference>
<dbReference type="AlphaFoldDB" id="A0A4Y8RAI1"/>
<dbReference type="PROSITE" id="PS50112">
    <property type="entry name" value="PAS"/>
    <property type="match status" value="1"/>
</dbReference>
<dbReference type="Proteomes" id="UP000298179">
    <property type="component" value="Unassembled WGS sequence"/>
</dbReference>
<dbReference type="InterPro" id="IPR003660">
    <property type="entry name" value="HAMP_dom"/>
</dbReference>
<dbReference type="PANTHER" id="PTHR43304:SF1">
    <property type="entry name" value="PAC DOMAIN-CONTAINING PROTEIN"/>
    <property type="match status" value="1"/>
</dbReference>
<keyword evidence="5" id="KW-0597">Phosphoprotein</keyword>
<dbReference type="InterPro" id="IPR036097">
    <property type="entry name" value="HisK_dim/P_sf"/>
</dbReference>
<dbReference type="EMBL" id="SOZD01000011">
    <property type="protein sequence ID" value="TFF18040.1"/>
    <property type="molecule type" value="Genomic_DNA"/>
</dbReference>
<feature type="domain" description="PAC" evidence="16">
    <location>
        <begin position="491"/>
        <end position="543"/>
    </location>
</feature>
<dbReference type="SMART" id="SM00304">
    <property type="entry name" value="HAMP"/>
    <property type="match status" value="1"/>
</dbReference>
<evidence type="ECO:0000259" key="15">
    <source>
        <dbReference type="PROSITE" id="PS50112"/>
    </source>
</evidence>
<dbReference type="SUPFAM" id="SSF55785">
    <property type="entry name" value="PYP-like sensor domain (PAS domain)"/>
    <property type="match status" value="1"/>
</dbReference>
<dbReference type="InterPro" id="IPR001610">
    <property type="entry name" value="PAC"/>
</dbReference>
<dbReference type="InterPro" id="IPR035965">
    <property type="entry name" value="PAS-like_dom_sf"/>
</dbReference>
<dbReference type="GO" id="GO:0005886">
    <property type="term" value="C:plasma membrane"/>
    <property type="evidence" value="ECO:0007669"/>
    <property type="project" value="UniProtKB-SubCell"/>
</dbReference>
<dbReference type="Pfam" id="PF00512">
    <property type="entry name" value="HisKA"/>
    <property type="match status" value="1"/>
</dbReference>
<keyword evidence="7 13" id="KW-0812">Transmembrane</keyword>
<feature type="domain" description="Histidine kinase" evidence="14">
    <location>
        <begin position="561"/>
        <end position="773"/>
    </location>
</feature>
<sequence>MSLWARFVIAMAALIAVTAAAVGSLSYNHLRDLVVPRELDRMALHLQVTSAPLPAIVNAAADDVLVAAASSAARGVVRAGHNGGIDPVDGVAGTVWRERLAAIFLRQMSAEPRYLQFRLIGNDDGGREIVRVERKAGKLQMTPRDELQQKGDRDYFRQAITLQDGAISVSPIELNVERGEIEDPPQPVIRVSTPMLAEDGEPFGILIINVDLAAIFTDMEAEMEPDRSLYVVNAQGDYLLSPDRTHDFAFQRGSGTARIGDDFPVLASVIAARQTLAEVTEDNAGEAFGVVLKPVTLAGTGPIFVAEAIPYETLTAVAERAQQPILIGALVATCGAIVIALLLARGLVRPIREMTVAAEAMERGETPILPTRASGEIGTLARAFKSMATEVADKRASLSKALAEQRRINAELHEKSARERLLGMAVDTSDDAIIIHDLEGRIQTWNEAATRLYGYGQDEVVGQRTELIIPPDRHDEFYDLLEKVRAGERVRHFETVRLTKGGERVDVSLSISPVRDETGELIGASKIARDITERKRADAERATRTEELARSNSELEQFAYIAAHDLQEPLRMVASYTELLSQRYQGQLDERADKYIGYAVDGAKRMKLLINDLLAFSRVKSQGQPFADVDTEALLRSVVASLRGAIEASGARVEVNDMPNVTGDEVQLGQVFQNLIGNAIKFHSGEPPNIYVRAKKRDGVWVFSVADNGIGIDRKFAERIFQMFQRLHERGRYEGSGIGLAISKKIVERHGGKIWFESSPGIGTTFYFTIPAA</sequence>
<dbReference type="PROSITE" id="PS50109">
    <property type="entry name" value="HIS_KIN"/>
    <property type="match status" value="1"/>
</dbReference>
<evidence type="ECO:0000256" key="8">
    <source>
        <dbReference type="ARBA" id="ARBA00022741"/>
    </source>
</evidence>
<dbReference type="PROSITE" id="PS50885">
    <property type="entry name" value="HAMP"/>
    <property type="match status" value="1"/>
</dbReference>
<evidence type="ECO:0000256" key="4">
    <source>
        <dbReference type="ARBA" id="ARBA00022475"/>
    </source>
</evidence>